<dbReference type="GO" id="GO:0042597">
    <property type="term" value="C:periplasmic space"/>
    <property type="evidence" value="ECO:0007669"/>
    <property type="project" value="UniProtKB-SubCell"/>
</dbReference>
<sequence>MNEFDGPITDFRALLHPMNRRRLLQGASVLAGAAALGVTATAPEPAYAQDKVLNLLSWPGHADPAVVKPFEDKYGVKVVAKEYVGGEPMLALMNQSPPGSFDVVLADAEYIHMLKEGGFIDKMNPADYPLADYWPEFQKFEPHWVGEDLYSVLIRFGYLGIAYRTDVLSEADVKSYKALWDPKIKGKLGFFDWYLPTMGCLSLYDGNKPPFDISDAAFGKLKETLFSLKPQTAGFYSMADQFSMLTNGTAAAIPGVGDWVVLLLQKSGVPVSATVPDEGGIQWTESMSIVSSSTKKDLAKAFIQYMSSPEGQVRSSIMPAYWASIPNKKGWELLNKDHQAEAKALRHTFDARNVMDEYKDGKIYIRKTPVQQSIEQWNDVWSEFKSM</sequence>
<dbReference type="InterPro" id="IPR006059">
    <property type="entry name" value="SBP"/>
</dbReference>
<dbReference type="SUPFAM" id="SSF53850">
    <property type="entry name" value="Periplasmic binding protein-like II"/>
    <property type="match status" value="1"/>
</dbReference>
<dbReference type="GO" id="GO:0019808">
    <property type="term" value="F:polyamine binding"/>
    <property type="evidence" value="ECO:0007669"/>
    <property type="project" value="InterPro"/>
</dbReference>
<dbReference type="Proteomes" id="UP000198889">
    <property type="component" value="Unassembled WGS sequence"/>
</dbReference>
<evidence type="ECO:0000256" key="4">
    <source>
        <dbReference type="ARBA" id="ARBA00022764"/>
    </source>
</evidence>
<evidence type="ECO:0000256" key="2">
    <source>
        <dbReference type="ARBA" id="ARBA00022448"/>
    </source>
</evidence>
<dbReference type="InterPro" id="IPR006311">
    <property type="entry name" value="TAT_signal"/>
</dbReference>
<protein>
    <submittedName>
        <fullName evidence="5">Spermidine/putrescine transport system substrate-binding protein</fullName>
    </submittedName>
</protein>
<dbReference type="PRINTS" id="PR00909">
    <property type="entry name" value="SPERMDNBNDNG"/>
</dbReference>
<dbReference type="RefSeq" id="WP_091435698.1">
    <property type="nucleotide sequence ID" value="NZ_FMTP01000001.1"/>
</dbReference>
<keyword evidence="6" id="KW-1185">Reference proteome</keyword>
<dbReference type="PANTHER" id="PTHR30222">
    <property type="entry name" value="SPERMIDINE/PUTRESCINE-BINDING PERIPLASMIC PROTEIN"/>
    <property type="match status" value="1"/>
</dbReference>
<evidence type="ECO:0000313" key="6">
    <source>
        <dbReference type="Proteomes" id="UP000198889"/>
    </source>
</evidence>
<comment type="subcellular location">
    <subcellularLocation>
        <location evidence="1">Periplasm</location>
    </subcellularLocation>
</comment>
<evidence type="ECO:0000313" key="5">
    <source>
        <dbReference type="EMBL" id="SCW29406.1"/>
    </source>
</evidence>
<organism evidence="5 6">
    <name type="scientific">Ancylobacter rudongensis</name>
    <dbReference type="NCBI Taxonomy" id="177413"/>
    <lineage>
        <taxon>Bacteria</taxon>
        <taxon>Pseudomonadati</taxon>
        <taxon>Pseudomonadota</taxon>
        <taxon>Alphaproteobacteria</taxon>
        <taxon>Hyphomicrobiales</taxon>
        <taxon>Xanthobacteraceae</taxon>
        <taxon>Ancylobacter</taxon>
    </lineage>
</organism>
<reference evidence="6" key="1">
    <citation type="submission" date="2016-10" db="EMBL/GenBank/DDBJ databases">
        <authorList>
            <person name="Varghese N."/>
            <person name="Submissions S."/>
        </authorList>
    </citation>
    <scope>NUCLEOTIDE SEQUENCE [LARGE SCALE GENOMIC DNA]</scope>
    <source>
        <strain evidence="6">CGMCC 1.1761</strain>
    </source>
</reference>
<dbReference type="NCBIfam" id="TIGR01409">
    <property type="entry name" value="TAT_signal_seq"/>
    <property type="match status" value="1"/>
</dbReference>
<evidence type="ECO:0000256" key="1">
    <source>
        <dbReference type="ARBA" id="ARBA00004418"/>
    </source>
</evidence>
<dbReference type="EMBL" id="FMTP01000001">
    <property type="protein sequence ID" value="SCW29406.1"/>
    <property type="molecule type" value="Genomic_DNA"/>
</dbReference>
<dbReference type="STRING" id="177413.SAMN05660859_0421"/>
<dbReference type="PROSITE" id="PS51318">
    <property type="entry name" value="TAT"/>
    <property type="match status" value="1"/>
</dbReference>
<dbReference type="Gene3D" id="3.40.190.10">
    <property type="entry name" value="Periplasmic binding protein-like II"/>
    <property type="match status" value="2"/>
</dbReference>
<dbReference type="InterPro" id="IPR001188">
    <property type="entry name" value="Sperm_putr-bd"/>
</dbReference>
<proteinExistence type="predicted"/>
<keyword evidence="3" id="KW-0732">Signal</keyword>
<dbReference type="PANTHER" id="PTHR30222:SF17">
    <property type="entry name" value="SPERMIDINE_PUTRESCINE-BINDING PERIPLASMIC PROTEIN"/>
    <property type="match status" value="1"/>
</dbReference>
<dbReference type="CDD" id="cd13590">
    <property type="entry name" value="PBP2_PotD_PotF_like"/>
    <property type="match status" value="1"/>
</dbReference>
<dbReference type="Pfam" id="PF13416">
    <property type="entry name" value="SBP_bac_8"/>
    <property type="match status" value="1"/>
</dbReference>
<dbReference type="InterPro" id="IPR019546">
    <property type="entry name" value="TAT_signal_bac_arc"/>
</dbReference>
<dbReference type="AlphaFoldDB" id="A0A1G4PAX5"/>
<name>A0A1G4PAX5_9HYPH</name>
<keyword evidence="4" id="KW-0574">Periplasm</keyword>
<accession>A0A1G4PAX5</accession>
<gene>
    <name evidence="5" type="ORF">SAMN05660859_0421</name>
</gene>
<dbReference type="GO" id="GO:0015846">
    <property type="term" value="P:polyamine transport"/>
    <property type="evidence" value="ECO:0007669"/>
    <property type="project" value="InterPro"/>
</dbReference>
<evidence type="ECO:0000256" key="3">
    <source>
        <dbReference type="ARBA" id="ARBA00022729"/>
    </source>
</evidence>
<keyword evidence="2" id="KW-0813">Transport</keyword>